<dbReference type="AlphaFoldDB" id="A0A918VT17"/>
<reference evidence="1" key="1">
    <citation type="journal article" date="2014" name="Int. J. Syst. Evol. Microbiol.">
        <title>Complete genome sequence of Corynebacterium casei LMG S-19264T (=DSM 44701T), isolated from a smear-ripened cheese.</title>
        <authorList>
            <consortium name="US DOE Joint Genome Institute (JGI-PGF)"/>
            <person name="Walter F."/>
            <person name="Albersmeier A."/>
            <person name="Kalinowski J."/>
            <person name="Ruckert C."/>
        </authorList>
    </citation>
    <scope>NUCLEOTIDE SEQUENCE</scope>
    <source>
        <strain evidence="1">KCTC 12711</strain>
    </source>
</reference>
<name>A0A918VT17_9GAMM</name>
<proteinExistence type="predicted"/>
<keyword evidence="2" id="KW-1185">Reference proteome</keyword>
<accession>A0A918VT17</accession>
<dbReference type="Proteomes" id="UP000614811">
    <property type="component" value="Unassembled WGS sequence"/>
</dbReference>
<sequence>MFTIEINPNTAKAHIGGEYKDKFVSGACPSKPYLIAGSMFRPAAKIAMSENMIFDGSNLLI</sequence>
<protein>
    <submittedName>
        <fullName evidence="1">Uncharacterized protein</fullName>
    </submittedName>
</protein>
<evidence type="ECO:0000313" key="2">
    <source>
        <dbReference type="Proteomes" id="UP000614811"/>
    </source>
</evidence>
<comment type="caution">
    <text evidence="1">The sequence shown here is derived from an EMBL/GenBank/DDBJ whole genome shotgun (WGS) entry which is preliminary data.</text>
</comment>
<reference evidence="1" key="2">
    <citation type="submission" date="2020-09" db="EMBL/GenBank/DDBJ databases">
        <authorList>
            <person name="Sun Q."/>
            <person name="Kim S."/>
        </authorList>
    </citation>
    <scope>NUCLEOTIDE SEQUENCE</scope>
    <source>
        <strain evidence="1">KCTC 12711</strain>
    </source>
</reference>
<gene>
    <name evidence="1" type="ORF">GCM10008090_35160</name>
</gene>
<organism evidence="1 2">
    <name type="scientific">Arenicella chitinivorans</name>
    <dbReference type="NCBI Taxonomy" id="1329800"/>
    <lineage>
        <taxon>Bacteria</taxon>
        <taxon>Pseudomonadati</taxon>
        <taxon>Pseudomonadota</taxon>
        <taxon>Gammaproteobacteria</taxon>
        <taxon>Arenicellales</taxon>
        <taxon>Arenicellaceae</taxon>
        <taxon>Arenicella</taxon>
    </lineage>
</organism>
<dbReference type="EMBL" id="BMXA01000013">
    <property type="protein sequence ID" value="GHA22371.1"/>
    <property type="molecule type" value="Genomic_DNA"/>
</dbReference>
<evidence type="ECO:0000313" key="1">
    <source>
        <dbReference type="EMBL" id="GHA22371.1"/>
    </source>
</evidence>